<name>A0A2N4TSV7_RALPI</name>
<evidence type="ECO:0000313" key="6">
    <source>
        <dbReference type="EMBL" id="PLC42793.1"/>
    </source>
</evidence>
<dbReference type="SUPFAM" id="SSF53850">
    <property type="entry name" value="Periplasmic binding protein-like II"/>
    <property type="match status" value="1"/>
</dbReference>
<dbReference type="Proteomes" id="UP000234456">
    <property type="component" value="Unassembled WGS sequence"/>
</dbReference>
<dbReference type="Pfam" id="PF00497">
    <property type="entry name" value="SBP_bac_3"/>
    <property type="match status" value="1"/>
</dbReference>
<dbReference type="GO" id="GO:0015276">
    <property type="term" value="F:ligand-gated monoatomic ion channel activity"/>
    <property type="evidence" value="ECO:0007669"/>
    <property type="project" value="InterPro"/>
</dbReference>
<evidence type="ECO:0000256" key="2">
    <source>
        <dbReference type="ARBA" id="ARBA00022448"/>
    </source>
</evidence>
<dbReference type="OrthoDB" id="7241844at2"/>
<keyword evidence="2" id="KW-0813">Transport</keyword>
<dbReference type="InterPro" id="IPR001638">
    <property type="entry name" value="Solute-binding_3/MltF_N"/>
</dbReference>
<dbReference type="EMBL" id="PKQE01000002">
    <property type="protein sequence ID" value="PLC42793.1"/>
    <property type="molecule type" value="Genomic_DNA"/>
</dbReference>
<reference evidence="6 7" key="1">
    <citation type="submission" date="2017-12" db="EMBL/GenBank/DDBJ databases">
        <title>Draft genome sequence of Ralstonia pickettii 52.</title>
        <authorList>
            <person name="Zheng B."/>
        </authorList>
    </citation>
    <scope>NUCLEOTIDE SEQUENCE [LARGE SCALE GENOMIC DNA]</scope>
    <source>
        <strain evidence="6 7">52</strain>
    </source>
</reference>
<evidence type="ECO:0000313" key="7">
    <source>
        <dbReference type="Proteomes" id="UP000234456"/>
    </source>
</evidence>
<dbReference type="RefSeq" id="WP_102065846.1">
    <property type="nucleotide sequence ID" value="NZ_PKQE01000002.1"/>
</dbReference>
<sequence>MQASVSGAFSLSGLALALAKSSRQAVGVVIGAALAVAVLHAPQAHADRLDDIKKAGVLRVGVFDANPPFGYADAKTGQPVGLDVDYAQEIANKLGVKLELRATNPANRVPLLTSGKVDIVAANFTITDERKKQIEFSTPYFASGLQFIAKKGVLKQPDDLKKDGIRLGVDKGTTQETTLRDGYPNARVIAYDDSPLALTALRTGAIQAFAQDGAKLGALLATLPNRSELEISPFVLTREYMGIGVPKGETKLTATIDQILQGLEKDGTAGRIYDRWFGPKSAAPLPRDFIIGSTK</sequence>
<comment type="caution">
    <text evidence="6">The sequence shown here is derived from an EMBL/GenBank/DDBJ whole genome shotgun (WGS) entry which is preliminary data.</text>
</comment>
<dbReference type="GO" id="GO:0005576">
    <property type="term" value="C:extracellular region"/>
    <property type="evidence" value="ECO:0007669"/>
    <property type="project" value="TreeGrafter"/>
</dbReference>
<dbReference type="SMART" id="SM00062">
    <property type="entry name" value="PBPb"/>
    <property type="match status" value="1"/>
</dbReference>
<dbReference type="InterPro" id="IPR001320">
    <property type="entry name" value="Iontro_rcpt_C"/>
</dbReference>
<evidence type="ECO:0000259" key="4">
    <source>
        <dbReference type="SMART" id="SM00062"/>
    </source>
</evidence>
<dbReference type="GO" id="GO:0030288">
    <property type="term" value="C:outer membrane-bounded periplasmic space"/>
    <property type="evidence" value="ECO:0007669"/>
    <property type="project" value="TreeGrafter"/>
</dbReference>
<dbReference type="GO" id="GO:0016020">
    <property type="term" value="C:membrane"/>
    <property type="evidence" value="ECO:0007669"/>
    <property type="project" value="InterPro"/>
</dbReference>
<accession>A0A2N4TSV7</accession>
<dbReference type="Gene3D" id="3.40.190.10">
    <property type="entry name" value="Periplasmic binding protein-like II"/>
    <property type="match status" value="2"/>
</dbReference>
<proteinExistence type="inferred from homology"/>
<dbReference type="PANTHER" id="PTHR30085:SF6">
    <property type="entry name" value="ABC TRANSPORTER GLUTAMINE-BINDING PROTEIN GLNH"/>
    <property type="match status" value="1"/>
</dbReference>
<dbReference type="CDD" id="cd13689">
    <property type="entry name" value="PBP2_BsGlnH"/>
    <property type="match status" value="1"/>
</dbReference>
<comment type="similarity">
    <text evidence="1">Belongs to the bacterial solute-binding protein 3 family.</text>
</comment>
<dbReference type="InterPro" id="IPR051455">
    <property type="entry name" value="Bact_solute-bind_prot3"/>
</dbReference>
<evidence type="ECO:0000256" key="3">
    <source>
        <dbReference type="ARBA" id="ARBA00022729"/>
    </source>
</evidence>
<gene>
    <name evidence="6" type="ORF">C0Q88_12740</name>
</gene>
<feature type="domain" description="Solute-binding protein family 3/N-terminal" evidence="4">
    <location>
        <begin position="57"/>
        <end position="280"/>
    </location>
</feature>
<organism evidence="6 7">
    <name type="scientific">Ralstonia pickettii</name>
    <name type="common">Burkholderia pickettii</name>
    <dbReference type="NCBI Taxonomy" id="329"/>
    <lineage>
        <taxon>Bacteria</taxon>
        <taxon>Pseudomonadati</taxon>
        <taxon>Pseudomonadota</taxon>
        <taxon>Betaproteobacteria</taxon>
        <taxon>Burkholderiales</taxon>
        <taxon>Burkholderiaceae</taxon>
        <taxon>Ralstonia</taxon>
    </lineage>
</organism>
<feature type="domain" description="Ionotropic glutamate receptor C-terminal" evidence="5">
    <location>
        <begin position="57"/>
        <end position="279"/>
    </location>
</feature>
<dbReference type="PANTHER" id="PTHR30085">
    <property type="entry name" value="AMINO ACID ABC TRANSPORTER PERMEASE"/>
    <property type="match status" value="1"/>
</dbReference>
<dbReference type="AlphaFoldDB" id="A0A2N4TSV7"/>
<evidence type="ECO:0000256" key="1">
    <source>
        <dbReference type="ARBA" id="ARBA00010333"/>
    </source>
</evidence>
<dbReference type="SMART" id="SM00079">
    <property type="entry name" value="PBPe"/>
    <property type="match status" value="1"/>
</dbReference>
<dbReference type="GO" id="GO:0006865">
    <property type="term" value="P:amino acid transport"/>
    <property type="evidence" value="ECO:0007669"/>
    <property type="project" value="TreeGrafter"/>
</dbReference>
<protein>
    <submittedName>
        <fullName evidence="6">Amino acid ABC transporter substrate-binding protein</fullName>
    </submittedName>
</protein>
<evidence type="ECO:0000259" key="5">
    <source>
        <dbReference type="SMART" id="SM00079"/>
    </source>
</evidence>
<keyword evidence="3" id="KW-0732">Signal</keyword>